<evidence type="ECO:0000313" key="2">
    <source>
        <dbReference type="Proteomes" id="UP000007058"/>
    </source>
</evidence>
<keyword evidence="1" id="KW-0378">Hydrolase</keyword>
<dbReference type="GO" id="GO:0008047">
    <property type="term" value="F:enzyme activator activity"/>
    <property type="evidence" value="ECO:0007669"/>
    <property type="project" value="InterPro"/>
</dbReference>
<dbReference type="GO" id="GO:0016485">
    <property type="term" value="P:protein processing"/>
    <property type="evidence" value="ECO:0007669"/>
    <property type="project" value="TreeGrafter"/>
</dbReference>
<dbReference type="CDD" id="cd06066">
    <property type="entry name" value="H2MP_NAD-link-bidir"/>
    <property type="match status" value="1"/>
</dbReference>
<dbReference type="HOGENOM" id="CLU_099037_6_0_5"/>
<keyword evidence="2" id="KW-1185">Reference proteome</keyword>
<protein>
    <submittedName>
        <fullName evidence="1">[NiFe] hydrogenase (HoxH-specific) C-terminal protease</fullName>
    </submittedName>
</protein>
<proteinExistence type="predicted"/>
<reference evidence="1 2" key="1">
    <citation type="journal article" date="2005" name="DNA Res.">
        <title>Complete genome sequence of the facultative anaerobic magnetotactic bacterium Magnetospirillum sp. strain AMB-1.</title>
        <authorList>
            <person name="Matsunaga T."/>
            <person name="Okamura Y."/>
            <person name="Fukuda Y."/>
            <person name="Wahyudi A.T."/>
            <person name="Murase Y."/>
            <person name="Takeyama H."/>
        </authorList>
    </citation>
    <scope>NUCLEOTIDE SEQUENCE [LARGE SCALE GENOMIC DNA]</scope>
    <source>
        <strain evidence="2">ATCC 700264 / AMB-1</strain>
    </source>
</reference>
<dbReference type="MEROPS" id="A31.004"/>
<dbReference type="Proteomes" id="UP000007058">
    <property type="component" value="Chromosome"/>
</dbReference>
<accession>Q2W1S4</accession>
<dbReference type="STRING" id="342108.amb3397"/>
<dbReference type="Gene3D" id="3.40.50.1450">
    <property type="entry name" value="HybD-like"/>
    <property type="match status" value="1"/>
</dbReference>
<dbReference type="PANTHER" id="PTHR30302">
    <property type="entry name" value="HYDROGENASE 1 MATURATION PROTEASE"/>
    <property type="match status" value="1"/>
</dbReference>
<dbReference type="RefSeq" id="WP_011385757.1">
    <property type="nucleotide sequence ID" value="NC_007626.1"/>
</dbReference>
<dbReference type="AlphaFoldDB" id="Q2W1S4"/>
<sequence>MTAPTLIFGWGNPSRGDDALGPALLDAVEALLDAHPHWGPVDILTDFQLQVEHALDLEGRDRVLFVDASSAPGDAPFRAEAIAPARDSSFSSHALSPQGVMHVYTEIKGTAPPPCTLLAIAGEAFELGEPLSPAAESNLKAALAWTRDWLGRRPA</sequence>
<dbReference type="InterPro" id="IPR023430">
    <property type="entry name" value="Pept_HybD-like_dom_sf"/>
</dbReference>
<dbReference type="KEGG" id="mag:amb3397"/>
<dbReference type="PANTHER" id="PTHR30302:SF5">
    <property type="entry name" value="SLR1876 PROTEIN"/>
    <property type="match status" value="1"/>
</dbReference>
<name>Q2W1S4_PARM1</name>
<dbReference type="NCBIfam" id="TIGR00072">
    <property type="entry name" value="hydrog_prot"/>
    <property type="match status" value="1"/>
</dbReference>
<evidence type="ECO:0000313" key="1">
    <source>
        <dbReference type="EMBL" id="BAE52201.1"/>
    </source>
</evidence>
<dbReference type="OrthoDB" id="9792731at2"/>
<organism evidence="1 2">
    <name type="scientific">Paramagnetospirillum magneticum (strain ATCC 700264 / AMB-1)</name>
    <name type="common">Magnetospirillum magneticum</name>
    <dbReference type="NCBI Taxonomy" id="342108"/>
    <lineage>
        <taxon>Bacteria</taxon>
        <taxon>Pseudomonadati</taxon>
        <taxon>Pseudomonadota</taxon>
        <taxon>Alphaproteobacteria</taxon>
        <taxon>Rhodospirillales</taxon>
        <taxon>Magnetospirillaceae</taxon>
        <taxon>Paramagnetospirillum</taxon>
    </lineage>
</organism>
<gene>
    <name evidence="1" type="ordered locus">amb3397</name>
</gene>
<dbReference type="GO" id="GO:0004175">
    <property type="term" value="F:endopeptidase activity"/>
    <property type="evidence" value="ECO:0007669"/>
    <property type="project" value="TreeGrafter"/>
</dbReference>
<dbReference type="EMBL" id="AP007255">
    <property type="protein sequence ID" value="BAE52201.1"/>
    <property type="molecule type" value="Genomic_DNA"/>
</dbReference>
<dbReference type="SUPFAM" id="SSF53163">
    <property type="entry name" value="HybD-like"/>
    <property type="match status" value="1"/>
</dbReference>
<dbReference type="InterPro" id="IPR000671">
    <property type="entry name" value="Peptidase_A31"/>
</dbReference>
<keyword evidence="1" id="KW-0645">Protease</keyword>